<dbReference type="Proteomes" id="UP000828924">
    <property type="component" value="Chromosome"/>
</dbReference>
<evidence type="ECO:0000313" key="9">
    <source>
        <dbReference type="EMBL" id="UNM13504.1"/>
    </source>
</evidence>
<protein>
    <submittedName>
        <fullName evidence="9">Carbohydrate ABC transporter permease</fullName>
    </submittedName>
</protein>
<evidence type="ECO:0000256" key="5">
    <source>
        <dbReference type="ARBA" id="ARBA00022989"/>
    </source>
</evidence>
<accession>A0ABY3WLL5</accession>
<evidence type="ECO:0000259" key="8">
    <source>
        <dbReference type="PROSITE" id="PS50928"/>
    </source>
</evidence>
<dbReference type="CDD" id="cd06261">
    <property type="entry name" value="TM_PBP2"/>
    <property type="match status" value="1"/>
</dbReference>
<keyword evidence="2 7" id="KW-0813">Transport</keyword>
<evidence type="ECO:0000256" key="7">
    <source>
        <dbReference type="RuleBase" id="RU363032"/>
    </source>
</evidence>
<dbReference type="RefSeq" id="WP_242332404.1">
    <property type="nucleotide sequence ID" value="NZ_CP071872.1"/>
</dbReference>
<feature type="transmembrane region" description="Helical" evidence="7">
    <location>
        <begin position="197"/>
        <end position="219"/>
    </location>
</feature>
<dbReference type="PROSITE" id="PS50928">
    <property type="entry name" value="ABC_TM1"/>
    <property type="match status" value="1"/>
</dbReference>
<evidence type="ECO:0000256" key="6">
    <source>
        <dbReference type="ARBA" id="ARBA00023136"/>
    </source>
</evidence>
<feature type="transmembrane region" description="Helical" evidence="7">
    <location>
        <begin position="163"/>
        <end position="185"/>
    </location>
</feature>
<keyword evidence="4 7" id="KW-0812">Transmembrane</keyword>
<reference evidence="9 10" key="1">
    <citation type="submission" date="2021-03" db="EMBL/GenBank/DDBJ databases">
        <title>Complete genome of Streptomyces formicae strain 1H-GS9 (DSM 100524).</title>
        <authorList>
            <person name="Atanasov K.E."/>
            <person name="Altabella T."/>
            <person name="Ferrer A."/>
        </authorList>
    </citation>
    <scope>NUCLEOTIDE SEQUENCE [LARGE SCALE GENOMIC DNA]</scope>
    <source>
        <strain evidence="9 10">1H-GS9</strain>
    </source>
</reference>
<dbReference type="InterPro" id="IPR000515">
    <property type="entry name" value="MetI-like"/>
</dbReference>
<dbReference type="InterPro" id="IPR035906">
    <property type="entry name" value="MetI-like_sf"/>
</dbReference>
<keyword evidence="5 7" id="KW-1133">Transmembrane helix</keyword>
<keyword evidence="6 7" id="KW-0472">Membrane</keyword>
<feature type="transmembrane region" description="Helical" evidence="7">
    <location>
        <begin position="21"/>
        <end position="44"/>
    </location>
</feature>
<gene>
    <name evidence="9" type="ORF">J4032_20290</name>
</gene>
<organism evidence="9 10">
    <name type="scientific">Streptomyces formicae</name>
    <dbReference type="NCBI Taxonomy" id="1616117"/>
    <lineage>
        <taxon>Bacteria</taxon>
        <taxon>Bacillati</taxon>
        <taxon>Actinomycetota</taxon>
        <taxon>Actinomycetes</taxon>
        <taxon>Kitasatosporales</taxon>
        <taxon>Streptomycetaceae</taxon>
        <taxon>Streptomyces</taxon>
    </lineage>
</organism>
<evidence type="ECO:0000256" key="3">
    <source>
        <dbReference type="ARBA" id="ARBA00022475"/>
    </source>
</evidence>
<sequence length="302" mass="32409">MSSLVVPSRARPASARRLTARGLTFVCLGVFVIFFLLPIVWLLLSATKTPAQLKDAHPLAFGSWGQLARNWDALMAFQDGAVKTWLANSVVYAVLALALTLVVSVPAGYALAKMRFTGRRALLITTLVVMLMPQTALVLPTFLEINQAHLVNTPLSVVLPYSFFPLGVYLAYIYFSTAVPADLLAAARIDGCGEFRAFFSIALPLAAPVVALVGFFSFVQNWNNFFLPYVMLPGSDQYPMQVGLTQMLASTPAFNPVVAADAAVSPPELVLATLLSVAPVLVVFLVAQRFLVAGLTAGGTKD</sequence>
<comment type="subcellular location">
    <subcellularLocation>
        <location evidence="1 7">Cell membrane</location>
        <topology evidence="1 7">Multi-pass membrane protein</topology>
    </subcellularLocation>
</comment>
<feature type="transmembrane region" description="Helical" evidence="7">
    <location>
        <begin position="121"/>
        <end position="143"/>
    </location>
</feature>
<dbReference type="Pfam" id="PF00528">
    <property type="entry name" value="BPD_transp_1"/>
    <property type="match status" value="1"/>
</dbReference>
<evidence type="ECO:0000256" key="2">
    <source>
        <dbReference type="ARBA" id="ARBA00022448"/>
    </source>
</evidence>
<evidence type="ECO:0000256" key="4">
    <source>
        <dbReference type="ARBA" id="ARBA00022692"/>
    </source>
</evidence>
<evidence type="ECO:0000313" key="10">
    <source>
        <dbReference type="Proteomes" id="UP000828924"/>
    </source>
</evidence>
<feature type="transmembrane region" description="Helical" evidence="7">
    <location>
        <begin position="269"/>
        <end position="287"/>
    </location>
</feature>
<dbReference type="PANTHER" id="PTHR43744">
    <property type="entry name" value="ABC TRANSPORTER PERMEASE PROTEIN MG189-RELATED-RELATED"/>
    <property type="match status" value="1"/>
</dbReference>
<evidence type="ECO:0000256" key="1">
    <source>
        <dbReference type="ARBA" id="ARBA00004651"/>
    </source>
</evidence>
<feature type="transmembrane region" description="Helical" evidence="7">
    <location>
        <begin position="90"/>
        <end position="109"/>
    </location>
</feature>
<comment type="similarity">
    <text evidence="7">Belongs to the binding-protein-dependent transport system permease family.</text>
</comment>
<keyword evidence="3" id="KW-1003">Cell membrane</keyword>
<dbReference type="PANTHER" id="PTHR43744:SF12">
    <property type="entry name" value="ABC TRANSPORTER PERMEASE PROTEIN MG189-RELATED"/>
    <property type="match status" value="1"/>
</dbReference>
<dbReference type="EMBL" id="CP071872">
    <property type="protein sequence ID" value="UNM13504.1"/>
    <property type="molecule type" value="Genomic_DNA"/>
</dbReference>
<feature type="domain" description="ABC transmembrane type-1" evidence="8">
    <location>
        <begin position="86"/>
        <end position="287"/>
    </location>
</feature>
<keyword evidence="10" id="KW-1185">Reference proteome</keyword>
<dbReference type="SUPFAM" id="SSF161098">
    <property type="entry name" value="MetI-like"/>
    <property type="match status" value="1"/>
</dbReference>
<name>A0ABY3WLL5_9ACTN</name>
<proteinExistence type="inferred from homology"/>
<dbReference type="Gene3D" id="1.10.3720.10">
    <property type="entry name" value="MetI-like"/>
    <property type="match status" value="1"/>
</dbReference>